<dbReference type="Gene3D" id="3.40.30.10">
    <property type="entry name" value="Glutaredoxin"/>
    <property type="match status" value="1"/>
</dbReference>
<dbReference type="Gene3D" id="1.20.1050.10">
    <property type="match status" value="1"/>
</dbReference>
<dbReference type="SUPFAM" id="SSF52833">
    <property type="entry name" value="Thioredoxin-like"/>
    <property type="match status" value="1"/>
</dbReference>
<comment type="similarity">
    <text evidence="1">Belongs to the GST superfamily. Zeta family.</text>
</comment>
<sequence>MAASGGYVLYGTAWSSCTGRVRIALNLKGIKYRSITDVSRTSKEYAELNPQALVPLLITPDARLSQSVAILEYLEEQQPTHSPLLPTDPDGRARVRSIAQFVVSEMQPLQNTRLDKELTKLGVHLLAWRQTWIKKGFDVLEGMLKSDKTGKYCHGDSPTMADCCLVPQAMNAGRYELDMATWPRCNAVVQHCIQLPAFEKALPQNQPDFEK</sequence>
<dbReference type="PROSITE" id="PS50404">
    <property type="entry name" value="GST_NTER"/>
    <property type="match status" value="1"/>
</dbReference>
<dbReference type="NCBIfam" id="TIGR01262">
    <property type="entry name" value="maiA"/>
    <property type="match status" value="1"/>
</dbReference>
<gene>
    <name evidence="4" type="ORF">WJX73_003054</name>
</gene>
<dbReference type="GO" id="GO:0005737">
    <property type="term" value="C:cytoplasm"/>
    <property type="evidence" value="ECO:0007669"/>
    <property type="project" value="InterPro"/>
</dbReference>
<dbReference type="AlphaFoldDB" id="A0AAW1PRY7"/>
<dbReference type="Pfam" id="PF13417">
    <property type="entry name" value="GST_N_3"/>
    <property type="match status" value="1"/>
</dbReference>
<evidence type="ECO:0000259" key="3">
    <source>
        <dbReference type="PROSITE" id="PS50405"/>
    </source>
</evidence>
<dbReference type="InterPro" id="IPR036249">
    <property type="entry name" value="Thioredoxin-like_sf"/>
</dbReference>
<keyword evidence="5" id="KW-1185">Reference proteome</keyword>
<dbReference type="CDD" id="cd03191">
    <property type="entry name" value="GST_C_Zeta"/>
    <property type="match status" value="1"/>
</dbReference>
<dbReference type="GO" id="GO:0006559">
    <property type="term" value="P:L-phenylalanine catabolic process"/>
    <property type="evidence" value="ECO:0007669"/>
    <property type="project" value="TreeGrafter"/>
</dbReference>
<dbReference type="SUPFAM" id="SSF47616">
    <property type="entry name" value="GST C-terminal domain-like"/>
    <property type="match status" value="1"/>
</dbReference>
<evidence type="ECO:0000313" key="5">
    <source>
        <dbReference type="Proteomes" id="UP001465755"/>
    </source>
</evidence>
<evidence type="ECO:0000313" key="4">
    <source>
        <dbReference type="EMBL" id="KAK9810863.1"/>
    </source>
</evidence>
<dbReference type="InterPro" id="IPR036282">
    <property type="entry name" value="Glutathione-S-Trfase_C_sf"/>
</dbReference>
<dbReference type="SFLD" id="SFLDS00019">
    <property type="entry name" value="Glutathione_Transferase_(cytos"/>
    <property type="match status" value="1"/>
</dbReference>
<reference evidence="4 5" key="1">
    <citation type="journal article" date="2024" name="Nat. Commun.">
        <title>Phylogenomics reveals the evolutionary origins of lichenization in chlorophyte algae.</title>
        <authorList>
            <person name="Puginier C."/>
            <person name="Libourel C."/>
            <person name="Otte J."/>
            <person name="Skaloud P."/>
            <person name="Haon M."/>
            <person name="Grisel S."/>
            <person name="Petersen M."/>
            <person name="Berrin J.G."/>
            <person name="Delaux P.M."/>
            <person name="Dal Grande F."/>
            <person name="Keller J."/>
        </authorList>
    </citation>
    <scope>NUCLEOTIDE SEQUENCE [LARGE SCALE GENOMIC DNA]</scope>
    <source>
        <strain evidence="4 5">SAG 2036</strain>
    </source>
</reference>
<dbReference type="InterPro" id="IPR040079">
    <property type="entry name" value="Glutathione_S-Trfase"/>
</dbReference>
<dbReference type="InterPro" id="IPR034330">
    <property type="entry name" value="GST_Zeta_C"/>
</dbReference>
<comment type="caution">
    <text evidence="4">The sequence shown here is derived from an EMBL/GenBank/DDBJ whole genome shotgun (WGS) entry which is preliminary data.</text>
</comment>
<dbReference type="SFLD" id="SFLDG00358">
    <property type="entry name" value="Main_(cytGST)"/>
    <property type="match status" value="1"/>
</dbReference>
<protein>
    <recommendedName>
        <fullName evidence="6">Maleylacetoacetate isomerase</fullName>
    </recommendedName>
</protein>
<dbReference type="GO" id="GO:0004364">
    <property type="term" value="F:glutathione transferase activity"/>
    <property type="evidence" value="ECO:0007669"/>
    <property type="project" value="TreeGrafter"/>
</dbReference>
<dbReference type="EMBL" id="JALJOQ010000013">
    <property type="protein sequence ID" value="KAK9810863.1"/>
    <property type="molecule type" value="Genomic_DNA"/>
</dbReference>
<dbReference type="Proteomes" id="UP001465755">
    <property type="component" value="Unassembled WGS sequence"/>
</dbReference>
<dbReference type="PANTHER" id="PTHR42673">
    <property type="entry name" value="MALEYLACETOACETATE ISOMERASE"/>
    <property type="match status" value="1"/>
</dbReference>
<feature type="domain" description="GST N-terminal" evidence="2">
    <location>
        <begin position="5"/>
        <end position="82"/>
    </location>
</feature>
<dbReference type="GO" id="GO:0016034">
    <property type="term" value="F:maleylacetoacetate isomerase activity"/>
    <property type="evidence" value="ECO:0007669"/>
    <property type="project" value="TreeGrafter"/>
</dbReference>
<dbReference type="PANTHER" id="PTHR42673:SF4">
    <property type="entry name" value="MALEYLACETOACETATE ISOMERASE"/>
    <property type="match status" value="1"/>
</dbReference>
<dbReference type="GO" id="GO:0006749">
    <property type="term" value="P:glutathione metabolic process"/>
    <property type="evidence" value="ECO:0007669"/>
    <property type="project" value="TreeGrafter"/>
</dbReference>
<dbReference type="FunFam" id="1.20.1050.10:FF:000010">
    <property type="entry name" value="Maleylacetoacetate isomerase isoform 1"/>
    <property type="match status" value="1"/>
</dbReference>
<proteinExistence type="inferred from homology"/>
<accession>A0AAW1PRY7</accession>
<dbReference type="InterPro" id="IPR004045">
    <property type="entry name" value="Glutathione_S-Trfase_N"/>
</dbReference>
<dbReference type="InterPro" id="IPR005955">
    <property type="entry name" value="GST_Zeta"/>
</dbReference>
<organism evidence="4 5">
    <name type="scientific">Symbiochloris irregularis</name>
    <dbReference type="NCBI Taxonomy" id="706552"/>
    <lineage>
        <taxon>Eukaryota</taxon>
        <taxon>Viridiplantae</taxon>
        <taxon>Chlorophyta</taxon>
        <taxon>core chlorophytes</taxon>
        <taxon>Trebouxiophyceae</taxon>
        <taxon>Trebouxiales</taxon>
        <taxon>Trebouxiaceae</taxon>
        <taxon>Symbiochloris</taxon>
    </lineage>
</organism>
<dbReference type="PROSITE" id="PS50405">
    <property type="entry name" value="GST_CTER"/>
    <property type="match status" value="1"/>
</dbReference>
<feature type="domain" description="GST C-terminal" evidence="3">
    <location>
        <begin position="88"/>
        <end position="209"/>
    </location>
</feature>
<evidence type="ECO:0000259" key="2">
    <source>
        <dbReference type="PROSITE" id="PS50404"/>
    </source>
</evidence>
<evidence type="ECO:0000256" key="1">
    <source>
        <dbReference type="ARBA" id="ARBA00010007"/>
    </source>
</evidence>
<evidence type="ECO:0008006" key="6">
    <source>
        <dbReference type="Google" id="ProtNLM"/>
    </source>
</evidence>
<dbReference type="InterPro" id="IPR010987">
    <property type="entry name" value="Glutathione-S-Trfase_C-like"/>
</dbReference>
<name>A0AAW1PRY7_9CHLO</name>